<keyword evidence="4 8" id="KW-0812">Transmembrane</keyword>
<name>A0A1Z5HXN3_9FIRM</name>
<dbReference type="AlphaFoldDB" id="A0A1Z5HXN3"/>
<comment type="subunit">
    <text evidence="8">NDH-1 is composed of 14 different subunits. Subunits NuoA, H, J, K, L, M, N constitute the membrane sector of the complex.</text>
</comment>
<dbReference type="FunFam" id="1.10.287.3510:FF:000001">
    <property type="entry name" value="NADH-quinone oxidoreductase subunit K"/>
    <property type="match status" value="1"/>
</dbReference>
<keyword evidence="8" id="KW-1003">Cell membrane</keyword>
<dbReference type="EC" id="7.1.1.-" evidence="8"/>
<dbReference type="GO" id="GO:0005886">
    <property type="term" value="C:plasma membrane"/>
    <property type="evidence" value="ECO:0007669"/>
    <property type="project" value="UniProtKB-SubCell"/>
</dbReference>
<evidence type="ECO:0000313" key="9">
    <source>
        <dbReference type="EMBL" id="GAW94178.1"/>
    </source>
</evidence>
<feature type="transmembrane region" description="Helical" evidence="8">
    <location>
        <begin position="58"/>
        <end position="84"/>
    </location>
</feature>
<feature type="transmembrane region" description="Helical" evidence="8">
    <location>
        <begin position="29"/>
        <end position="52"/>
    </location>
</feature>
<keyword evidence="5 8" id="KW-0874">Quinone</keyword>
<evidence type="ECO:0000256" key="5">
    <source>
        <dbReference type="ARBA" id="ARBA00022719"/>
    </source>
</evidence>
<comment type="caution">
    <text evidence="9">The sequence shown here is derived from an EMBL/GenBank/DDBJ whole genome shotgun (WGS) entry which is preliminary data.</text>
</comment>
<dbReference type="Pfam" id="PF00420">
    <property type="entry name" value="Oxidored_q2"/>
    <property type="match status" value="1"/>
</dbReference>
<comment type="similarity">
    <text evidence="2 8">Belongs to the complex I subunit 4L family.</text>
</comment>
<keyword evidence="8" id="KW-1278">Translocase</keyword>
<dbReference type="OrthoDB" id="9810120at2"/>
<keyword evidence="9" id="KW-0830">Ubiquinone</keyword>
<evidence type="ECO:0000256" key="8">
    <source>
        <dbReference type="HAMAP-Rule" id="MF_01456"/>
    </source>
</evidence>
<evidence type="ECO:0000256" key="7">
    <source>
        <dbReference type="ARBA" id="ARBA00023136"/>
    </source>
</evidence>
<evidence type="ECO:0000256" key="6">
    <source>
        <dbReference type="ARBA" id="ARBA00022989"/>
    </source>
</evidence>
<accession>A0A1Z5HXN3</accession>
<evidence type="ECO:0000256" key="1">
    <source>
        <dbReference type="ARBA" id="ARBA00004141"/>
    </source>
</evidence>
<dbReference type="Gene3D" id="1.10.287.3510">
    <property type="match status" value="1"/>
</dbReference>
<dbReference type="GO" id="GO:0048038">
    <property type="term" value="F:quinone binding"/>
    <property type="evidence" value="ECO:0007669"/>
    <property type="project" value="UniProtKB-KW"/>
</dbReference>
<sequence>MALVNYLVIGAIVFSIGAFGVLTRRNVVFVFMCLELMFTGVGITLVAFSRYFAPDLAVGYIFVIFMLTVAAAETALGLGIFLAVQRKHGTISTDEFSNLKG</sequence>
<dbReference type="HAMAP" id="MF_01456">
    <property type="entry name" value="NDH1_NuoK"/>
    <property type="match status" value="1"/>
</dbReference>
<feature type="transmembrane region" description="Helical" evidence="8">
    <location>
        <begin position="6"/>
        <end position="22"/>
    </location>
</feature>
<evidence type="ECO:0000256" key="3">
    <source>
        <dbReference type="ARBA" id="ARBA00022448"/>
    </source>
</evidence>
<organism evidence="9 10">
    <name type="scientific">Calderihabitans maritimus</name>
    <dbReference type="NCBI Taxonomy" id="1246530"/>
    <lineage>
        <taxon>Bacteria</taxon>
        <taxon>Bacillati</taxon>
        <taxon>Bacillota</taxon>
        <taxon>Clostridia</taxon>
        <taxon>Neomoorellales</taxon>
        <taxon>Calderihabitantaceae</taxon>
        <taxon>Calderihabitans</taxon>
    </lineage>
</organism>
<keyword evidence="7 8" id="KW-0472">Membrane</keyword>
<dbReference type="PANTHER" id="PTHR11434:SF16">
    <property type="entry name" value="NADH-UBIQUINONE OXIDOREDUCTASE CHAIN 4L"/>
    <property type="match status" value="1"/>
</dbReference>
<dbReference type="NCBIfam" id="NF004320">
    <property type="entry name" value="PRK05715.1-2"/>
    <property type="match status" value="1"/>
</dbReference>
<comment type="catalytic activity">
    <reaction evidence="8">
        <text>a quinone + NADH + 5 H(+)(in) = a quinol + NAD(+) + 4 H(+)(out)</text>
        <dbReference type="Rhea" id="RHEA:57888"/>
        <dbReference type="ChEBI" id="CHEBI:15378"/>
        <dbReference type="ChEBI" id="CHEBI:24646"/>
        <dbReference type="ChEBI" id="CHEBI:57540"/>
        <dbReference type="ChEBI" id="CHEBI:57945"/>
        <dbReference type="ChEBI" id="CHEBI:132124"/>
    </reaction>
</comment>
<dbReference type="Proteomes" id="UP000197032">
    <property type="component" value="Unassembled WGS sequence"/>
</dbReference>
<dbReference type="GO" id="GO:0042773">
    <property type="term" value="P:ATP synthesis coupled electron transport"/>
    <property type="evidence" value="ECO:0007669"/>
    <property type="project" value="InterPro"/>
</dbReference>
<evidence type="ECO:0000256" key="4">
    <source>
        <dbReference type="ARBA" id="ARBA00022692"/>
    </source>
</evidence>
<dbReference type="RefSeq" id="WP_088555176.1">
    <property type="nucleotide sequence ID" value="NZ_BDGJ01000198.1"/>
</dbReference>
<dbReference type="EMBL" id="BDGJ01000198">
    <property type="protein sequence ID" value="GAW94178.1"/>
    <property type="molecule type" value="Genomic_DNA"/>
</dbReference>
<keyword evidence="8" id="KW-0520">NAD</keyword>
<gene>
    <name evidence="8" type="primary">nuoK</name>
    <name evidence="9" type="ORF">KKC1_32910</name>
</gene>
<dbReference type="InterPro" id="IPR001133">
    <property type="entry name" value="NADH_UbQ_OxRdtase_chain4L/K"/>
</dbReference>
<keyword evidence="3 8" id="KW-0813">Transport</keyword>
<dbReference type="GO" id="GO:0030964">
    <property type="term" value="C:NADH dehydrogenase complex"/>
    <property type="evidence" value="ECO:0007669"/>
    <property type="project" value="TreeGrafter"/>
</dbReference>
<dbReference type="PANTHER" id="PTHR11434">
    <property type="entry name" value="NADH-UBIQUINONE OXIDOREDUCTASE SUBUNIT ND4L"/>
    <property type="match status" value="1"/>
</dbReference>
<keyword evidence="10" id="KW-1185">Reference proteome</keyword>
<reference evidence="10" key="1">
    <citation type="journal article" date="2017" name="Appl. Environ. Microbiol.">
        <title>Genomic Analysis of Calderihabitans maritimus KKC1, a Thermophilic, Hydrogenogenic, Carboxydotrophic Bacterium Isolated from Marine Sediment.</title>
        <authorList>
            <person name="Omae K."/>
            <person name="Yoneda Y."/>
            <person name="Fukuyama Y."/>
            <person name="Yoshida T."/>
            <person name="Sako Y."/>
        </authorList>
    </citation>
    <scope>NUCLEOTIDE SEQUENCE [LARGE SCALE GENOMIC DNA]</scope>
    <source>
        <strain evidence="10">KKC1</strain>
    </source>
</reference>
<proteinExistence type="inferred from homology"/>
<dbReference type="InterPro" id="IPR039428">
    <property type="entry name" value="NUOK/Mnh_C1-like"/>
</dbReference>
<comment type="function">
    <text evidence="8">NDH-1 shuttles electrons from NADH, via FMN and iron-sulfur (Fe-S) centers, to quinones in the respiratory chain. The immediate electron acceptor for the enzyme in this species is believed to be a menaquinone. Couples the redox reaction to proton translocation (for every two electrons transferred, four hydrogen ions are translocated across the cytoplasmic membrane), and thus conserves the redox energy in a proton gradient.</text>
</comment>
<evidence type="ECO:0000256" key="2">
    <source>
        <dbReference type="ARBA" id="ARBA00010519"/>
    </source>
</evidence>
<dbReference type="GO" id="GO:0050136">
    <property type="term" value="F:NADH dehydrogenase (quinone) (non-electrogenic) activity"/>
    <property type="evidence" value="ECO:0007669"/>
    <property type="project" value="UniProtKB-UniRule"/>
</dbReference>
<keyword evidence="6 8" id="KW-1133">Transmembrane helix</keyword>
<protein>
    <recommendedName>
        <fullName evidence="8">NADH-quinone oxidoreductase subunit K</fullName>
        <ecNumber evidence="8">7.1.1.-</ecNumber>
    </recommendedName>
    <alternativeName>
        <fullName evidence="8">NADH dehydrogenase I subunit K</fullName>
    </alternativeName>
    <alternativeName>
        <fullName evidence="8">NDH-1 subunit K</fullName>
    </alternativeName>
</protein>
<comment type="subcellular location">
    <subcellularLocation>
        <location evidence="8">Cell membrane</location>
        <topology evidence="8">Multi-pass membrane protein</topology>
    </subcellularLocation>
    <subcellularLocation>
        <location evidence="1">Membrane</location>
        <topology evidence="1">Multi-pass membrane protein</topology>
    </subcellularLocation>
</comment>
<evidence type="ECO:0000313" key="10">
    <source>
        <dbReference type="Proteomes" id="UP000197032"/>
    </source>
</evidence>